<dbReference type="RefSeq" id="WP_061783340.1">
    <property type="nucleotide sequence ID" value="NZ_CP066370.1"/>
</dbReference>
<feature type="domain" description="Transglycosylase SLT" evidence="4">
    <location>
        <begin position="482"/>
        <end position="591"/>
    </location>
</feature>
<comment type="similarity">
    <text evidence="1">Belongs to the transglycosylase Slt family.</text>
</comment>
<dbReference type="InterPro" id="IPR012289">
    <property type="entry name" value="Lytic_TGlycosylase_superhlx_L"/>
</dbReference>
<feature type="signal peptide" evidence="3">
    <location>
        <begin position="1"/>
        <end position="27"/>
    </location>
</feature>
<dbReference type="Gene3D" id="1.25.20.10">
    <property type="entry name" value="Bacterial muramidases"/>
    <property type="match status" value="1"/>
</dbReference>
<dbReference type="Proteomes" id="UP000827084">
    <property type="component" value="Chromosome"/>
</dbReference>
<feature type="domain" description="Lytic transglycosylase superhelical linker" evidence="5">
    <location>
        <begin position="403"/>
        <end position="469"/>
    </location>
</feature>
<dbReference type="PANTHER" id="PTHR37423:SF5">
    <property type="entry name" value="SOLUBLE LYTIC MUREIN TRANSGLYCOSYLASE"/>
    <property type="match status" value="1"/>
</dbReference>
<evidence type="ECO:0000313" key="7">
    <source>
        <dbReference type="Proteomes" id="UP000827084"/>
    </source>
</evidence>
<keyword evidence="7" id="KW-1185">Reference proteome</keyword>
<sequence length="641" mass="73265">MCKPLMNMVLSSAIIIAGAFNASAAFALTPVQKTFLEAEKALKKQDYANYKPLRAKLGDYPLAIYLDHDIDIGNLNALPGTQAKALIDKYQTTPMYNRLRAKYLTNAGSQKRWNDFLVIAKDPPSDIRLQCLFFEAKLAKGETQTAYAAAQSLWVYGGSRPKECDPLFNAWIKAGKRTQDLIWARMLLSFDEGETSLLSYLSQKITTHNNEAKRLVAVFKDPNSLRHTEKFNDKNPIVGDIVALGLKRLARKDLDQAIHLYTRYQKSKRFTPAQAQQLQKFLVRRVLIEQDDNHKDFVDTLLPEMKSDDLVERRLRWAIRKQDTTHIARYLNLLEPETLAKERWQYWLYRTNAKNAPDSATKALGAISNERNFYGFAASQLLNKPVSLNQSPEPVVDASSPKLEDDLGFVRVKELMALDRYFDARYEWVTLLKRSDNPMRARYGRYAHAQGWYDFGVEASIQGKLWDDIPLRFPMAHQPGFEHASKKHRVNIDEIRAISRRESAFYRYATSGVGARGLMQIMPATAKATAKKHGAKYSDPKDLYSAELNLNLGSAYYAQLLKEFNQNRVLATAAYNAGPSRVRRWLAESNGRLDTMGFIESIPFTETREYVQAVLSYRLIYEAQKKNPQPLFSDAELKFSY</sequence>
<dbReference type="CDD" id="cd13401">
    <property type="entry name" value="Slt70-like"/>
    <property type="match status" value="1"/>
</dbReference>
<dbReference type="InterPro" id="IPR008939">
    <property type="entry name" value="Lytic_TGlycosylase_superhlx_U"/>
</dbReference>
<evidence type="ECO:0000313" key="6">
    <source>
        <dbReference type="EMBL" id="QYX71188.1"/>
    </source>
</evidence>
<dbReference type="Pfam" id="PF14718">
    <property type="entry name" value="SLT_L"/>
    <property type="match status" value="1"/>
</dbReference>
<evidence type="ECO:0000256" key="1">
    <source>
        <dbReference type="ARBA" id="ARBA00007734"/>
    </source>
</evidence>
<dbReference type="Gene3D" id="1.10.530.10">
    <property type="match status" value="1"/>
</dbReference>
<protein>
    <submittedName>
        <fullName evidence="6">Transglycosylase SLT domain-containing protein</fullName>
    </submittedName>
</protein>
<evidence type="ECO:0000259" key="5">
    <source>
        <dbReference type="Pfam" id="PF14718"/>
    </source>
</evidence>
<dbReference type="PANTHER" id="PTHR37423">
    <property type="entry name" value="SOLUBLE LYTIC MUREIN TRANSGLYCOSYLASE-RELATED"/>
    <property type="match status" value="1"/>
</dbReference>
<keyword evidence="2 3" id="KW-0732">Signal</keyword>
<dbReference type="InterPro" id="IPR037061">
    <property type="entry name" value="Lytic_TGlycoase_superhlx_L_sf"/>
</dbReference>
<dbReference type="EMBL" id="CP080635">
    <property type="protein sequence ID" value="QYX71188.1"/>
    <property type="molecule type" value="Genomic_DNA"/>
</dbReference>
<evidence type="ECO:0000256" key="2">
    <source>
        <dbReference type="ARBA" id="ARBA00022729"/>
    </source>
</evidence>
<name>A0ABX8X734_SHEPU</name>
<evidence type="ECO:0000259" key="4">
    <source>
        <dbReference type="Pfam" id="PF01464"/>
    </source>
</evidence>
<organism evidence="6 7">
    <name type="scientific">Shewanella putrefaciens</name>
    <name type="common">Pseudomonas putrefaciens</name>
    <dbReference type="NCBI Taxonomy" id="24"/>
    <lineage>
        <taxon>Bacteria</taxon>
        <taxon>Pseudomonadati</taxon>
        <taxon>Pseudomonadota</taxon>
        <taxon>Gammaproteobacteria</taxon>
        <taxon>Alteromonadales</taxon>
        <taxon>Shewanellaceae</taxon>
        <taxon>Shewanella</taxon>
    </lineage>
</organism>
<feature type="chain" id="PRO_5045816542" evidence="3">
    <location>
        <begin position="28"/>
        <end position="641"/>
    </location>
</feature>
<reference evidence="6 7" key="1">
    <citation type="submission" date="2021-08" db="EMBL/GenBank/DDBJ databases">
        <title>Shewanella putrefaciens YZ-J, complete genome.</title>
        <authorList>
            <person name="Yi Z."/>
        </authorList>
    </citation>
    <scope>NUCLEOTIDE SEQUENCE [LARGE SCALE GENOMIC DNA]</scope>
    <source>
        <strain evidence="6 7">YZ-J</strain>
    </source>
</reference>
<dbReference type="SUPFAM" id="SSF48435">
    <property type="entry name" value="Bacterial muramidases"/>
    <property type="match status" value="1"/>
</dbReference>
<dbReference type="InterPro" id="IPR008258">
    <property type="entry name" value="Transglycosylase_SLT_dom_1"/>
</dbReference>
<gene>
    <name evidence="6" type="ORF">K3G22_10225</name>
</gene>
<dbReference type="InterPro" id="IPR023346">
    <property type="entry name" value="Lysozyme-like_dom_sf"/>
</dbReference>
<accession>A0ABX8X734</accession>
<dbReference type="Gene3D" id="1.10.1240.20">
    <property type="entry name" value="Lytic transglycosylase, superhelical linker domain"/>
    <property type="match status" value="1"/>
</dbReference>
<evidence type="ECO:0000256" key="3">
    <source>
        <dbReference type="SAM" id="SignalP"/>
    </source>
</evidence>
<proteinExistence type="inferred from homology"/>
<dbReference type="Pfam" id="PF01464">
    <property type="entry name" value="SLT"/>
    <property type="match status" value="1"/>
</dbReference>
<dbReference type="GeneID" id="67443639"/>
<dbReference type="SUPFAM" id="SSF53955">
    <property type="entry name" value="Lysozyme-like"/>
    <property type="match status" value="1"/>
</dbReference>